<dbReference type="RefSeq" id="WP_124878657.1">
    <property type="nucleotide sequence ID" value="NZ_RQJO01000015.1"/>
</dbReference>
<organism evidence="3 4">
    <name type="scientific">Larkinella rosea</name>
    <dbReference type="NCBI Taxonomy" id="2025312"/>
    <lineage>
        <taxon>Bacteria</taxon>
        <taxon>Pseudomonadati</taxon>
        <taxon>Bacteroidota</taxon>
        <taxon>Cytophagia</taxon>
        <taxon>Cytophagales</taxon>
        <taxon>Spirosomataceae</taxon>
        <taxon>Larkinella</taxon>
    </lineage>
</organism>
<evidence type="ECO:0000313" key="4">
    <source>
        <dbReference type="Proteomes" id="UP000271925"/>
    </source>
</evidence>
<gene>
    <name evidence="3" type="ORF">EHT25_27815</name>
</gene>
<evidence type="ECO:0000259" key="2">
    <source>
        <dbReference type="Pfam" id="PF18962"/>
    </source>
</evidence>
<dbReference type="Pfam" id="PF18962">
    <property type="entry name" value="Por_Secre_tail"/>
    <property type="match status" value="1"/>
</dbReference>
<keyword evidence="4" id="KW-1185">Reference proteome</keyword>
<sequence>MKKIITFLLILSAFPAWATHLLGGYIQVKRVATSLTFEITVNLYMNDIAGQSSAEQTDPIPLCMGDGSGIRQVRRVAKIRITNEISLNTYQVQHTYNGTGSGSYTVSMQLPNRSLVNNLPNAIQTPLYLETTFSSTATNDLPVFQGPDFSNLTVPVNQKAVYNFQTTDIEGDSIAHYLIRLRNGECQKNSQQLSDYVFPNDVTRKGTFKIDMKTGQLTWDAPTQVGTYDFAIVAEEWRNGQRISATLFDLVTRVRDEPGSNPGLIPPYEPVLERGLLTALENRIDELNLSVTVAPNPSSSRFQVVLKSHKPTTATFQLLNSQGKIIQEVMTSKAALEHEQAIGSEQLAPGLYLIRTSALGRSYTNKVVKK</sequence>
<dbReference type="OrthoDB" id="1123245at2"/>
<comment type="caution">
    <text evidence="3">The sequence shown here is derived from an EMBL/GenBank/DDBJ whole genome shotgun (WGS) entry which is preliminary data.</text>
</comment>
<reference evidence="3 4" key="1">
    <citation type="submission" date="2018-11" db="EMBL/GenBank/DDBJ databases">
        <authorList>
            <person name="Zhou Z."/>
            <person name="Wang G."/>
        </authorList>
    </citation>
    <scope>NUCLEOTIDE SEQUENCE [LARGE SCALE GENOMIC DNA]</scope>
    <source>
        <strain evidence="3 4">KCTC52004</strain>
    </source>
</reference>
<dbReference type="EMBL" id="RQJO01000015">
    <property type="protein sequence ID" value="RRA98801.1"/>
    <property type="molecule type" value="Genomic_DNA"/>
</dbReference>
<accession>A0A3P1BD07</accession>
<evidence type="ECO:0000313" key="3">
    <source>
        <dbReference type="EMBL" id="RRA98801.1"/>
    </source>
</evidence>
<feature type="chain" id="PRO_5018019317" evidence="1">
    <location>
        <begin position="19"/>
        <end position="370"/>
    </location>
</feature>
<dbReference type="AlphaFoldDB" id="A0A3P1BD07"/>
<dbReference type="NCBIfam" id="TIGR04183">
    <property type="entry name" value="Por_Secre_tail"/>
    <property type="match status" value="1"/>
</dbReference>
<feature type="domain" description="Secretion system C-terminal sorting" evidence="2">
    <location>
        <begin position="295"/>
        <end position="368"/>
    </location>
</feature>
<name>A0A3P1BD07_9BACT</name>
<evidence type="ECO:0000256" key="1">
    <source>
        <dbReference type="SAM" id="SignalP"/>
    </source>
</evidence>
<proteinExistence type="predicted"/>
<protein>
    <submittedName>
        <fullName evidence="3">T9SS C-terminal target domain-containing protein</fullName>
    </submittedName>
</protein>
<keyword evidence="1" id="KW-0732">Signal</keyword>
<dbReference type="Proteomes" id="UP000271925">
    <property type="component" value="Unassembled WGS sequence"/>
</dbReference>
<dbReference type="InterPro" id="IPR026444">
    <property type="entry name" value="Secre_tail"/>
</dbReference>
<feature type="signal peptide" evidence="1">
    <location>
        <begin position="1"/>
        <end position="18"/>
    </location>
</feature>